<dbReference type="InterPro" id="IPR020084">
    <property type="entry name" value="NUDIX_hydrolase_CS"/>
</dbReference>
<dbReference type="Pfam" id="PF00293">
    <property type="entry name" value="NUDIX"/>
    <property type="match status" value="1"/>
</dbReference>
<sequence length="156" mass="16238">MDAPIRSRVSAYALATTPGPDGTAGPGERILLTRLAESSPVFAPGLWHLPGGGVDPGEQPADTLVRELAEETGLRVLDARLLDARGYTAHRLGVSWHLVALFYRVVLSPGDPAVVENDGSTAEAAWLPLADLTPAILSPAAADGLRMLDGAAGRAR</sequence>
<dbReference type="AlphaFoldDB" id="A0A4Z0GQN2"/>
<dbReference type="InterPro" id="IPR020476">
    <property type="entry name" value="Nudix_hydrolase"/>
</dbReference>
<dbReference type="PANTHER" id="PTHR43046">
    <property type="entry name" value="GDP-MANNOSE MANNOSYL HYDROLASE"/>
    <property type="match status" value="1"/>
</dbReference>
<gene>
    <name evidence="6" type="ORF">E4099_22680</name>
</gene>
<evidence type="ECO:0000256" key="4">
    <source>
        <dbReference type="RuleBase" id="RU003476"/>
    </source>
</evidence>
<comment type="cofactor">
    <cofactor evidence="1">
        <name>Mg(2+)</name>
        <dbReference type="ChEBI" id="CHEBI:18420"/>
    </cofactor>
</comment>
<keyword evidence="7" id="KW-1185">Reference proteome</keyword>
<accession>A0A4Z0GQN2</accession>
<dbReference type="SUPFAM" id="SSF55811">
    <property type="entry name" value="Nudix"/>
    <property type="match status" value="1"/>
</dbReference>
<dbReference type="OrthoDB" id="9804442at2"/>
<reference evidence="6 7" key="1">
    <citation type="submission" date="2019-03" db="EMBL/GenBank/DDBJ databases">
        <authorList>
            <person name="Gonzalez-Pimentel J.L."/>
        </authorList>
    </citation>
    <scope>NUCLEOTIDE SEQUENCE [LARGE SCALE GENOMIC DNA]</scope>
    <source>
        <strain evidence="6 7">JCM 31289</strain>
    </source>
</reference>
<dbReference type="Gene3D" id="3.90.79.10">
    <property type="entry name" value="Nucleoside Triphosphate Pyrophosphohydrolase"/>
    <property type="match status" value="1"/>
</dbReference>
<dbReference type="Proteomes" id="UP000297948">
    <property type="component" value="Unassembled WGS sequence"/>
</dbReference>
<evidence type="ECO:0000256" key="2">
    <source>
        <dbReference type="ARBA" id="ARBA00005582"/>
    </source>
</evidence>
<dbReference type="CDD" id="cd02883">
    <property type="entry name" value="NUDIX_Hydrolase"/>
    <property type="match status" value="1"/>
</dbReference>
<comment type="similarity">
    <text evidence="2 4">Belongs to the Nudix hydrolase family.</text>
</comment>
<evidence type="ECO:0000313" key="6">
    <source>
        <dbReference type="EMBL" id="TGA98827.1"/>
    </source>
</evidence>
<name>A0A4Z0GQN2_9ACTN</name>
<dbReference type="PRINTS" id="PR00502">
    <property type="entry name" value="NUDIXFAMILY"/>
</dbReference>
<evidence type="ECO:0000256" key="1">
    <source>
        <dbReference type="ARBA" id="ARBA00001946"/>
    </source>
</evidence>
<evidence type="ECO:0000313" key="7">
    <source>
        <dbReference type="Proteomes" id="UP000297948"/>
    </source>
</evidence>
<evidence type="ECO:0000256" key="3">
    <source>
        <dbReference type="ARBA" id="ARBA00022801"/>
    </source>
</evidence>
<dbReference type="GO" id="GO:0016787">
    <property type="term" value="F:hydrolase activity"/>
    <property type="evidence" value="ECO:0007669"/>
    <property type="project" value="UniProtKB-KW"/>
</dbReference>
<dbReference type="PROSITE" id="PS51462">
    <property type="entry name" value="NUDIX"/>
    <property type="match status" value="1"/>
</dbReference>
<dbReference type="InterPro" id="IPR015797">
    <property type="entry name" value="NUDIX_hydrolase-like_dom_sf"/>
</dbReference>
<evidence type="ECO:0000259" key="5">
    <source>
        <dbReference type="PROSITE" id="PS51462"/>
    </source>
</evidence>
<feature type="domain" description="Nudix hydrolase" evidence="5">
    <location>
        <begin position="4"/>
        <end position="149"/>
    </location>
</feature>
<protein>
    <submittedName>
        <fullName evidence="6">NUDIX domain-containing protein</fullName>
    </submittedName>
</protein>
<dbReference type="RefSeq" id="WP_135340954.1">
    <property type="nucleotide sequence ID" value="NZ_JBHLTX010000035.1"/>
</dbReference>
<keyword evidence="3 4" id="KW-0378">Hydrolase</keyword>
<dbReference type="PROSITE" id="PS00893">
    <property type="entry name" value="NUDIX_BOX"/>
    <property type="match status" value="1"/>
</dbReference>
<dbReference type="EMBL" id="SRID01000254">
    <property type="protein sequence ID" value="TGA98827.1"/>
    <property type="molecule type" value="Genomic_DNA"/>
</dbReference>
<dbReference type="PANTHER" id="PTHR43046:SF16">
    <property type="entry name" value="ADP-RIBOSE PYROPHOSPHATASE YJHB-RELATED"/>
    <property type="match status" value="1"/>
</dbReference>
<comment type="caution">
    <text evidence="6">The sequence shown here is derived from an EMBL/GenBank/DDBJ whole genome shotgun (WGS) entry which is preliminary data.</text>
</comment>
<dbReference type="InterPro" id="IPR000086">
    <property type="entry name" value="NUDIX_hydrolase_dom"/>
</dbReference>
<organism evidence="6 7">
    <name type="scientific">Streptomyces palmae</name>
    <dbReference type="NCBI Taxonomy" id="1701085"/>
    <lineage>
        <taxon>Bacteria</taxon>
        <taxon>Bacillati</taxon>
        <taxon>Actinomycetota</taxon>
        <taxon>Actinomycetes</taxon>
        <taxon>Kitasatosporales</taxon>
        <taxon>Streptomycetaceae</taxon>
        <taxon>Streptomyces</taxon>
    </lineage>
</organism>
<proteinExistence type="inferred from homology"/>